<feature type="transmembrane region" description="Helical" evidence="9">
    <location>
        <begin position="301"/>
        <end position="322"/>
    </location>
</feature>
<accession>A0A3F2Y7B2</accession>
<feature type="transmembrane region" description="Helical" evidence="9">
    <location>
        <begin position="506"/>
        <end position="525"/>
    </location>
</feature>
<keyword evidence="13" id="KW-1185">Reference proteome</keyword>
<proteinExistence type="inferred from homology"/>
<evidence type="ECO:0000256" key="5">
    <source>
        <dbReference type="ARBA" id="ARBA00022970"/>
    </source>
</evidence>
<keyword evidence="4 9" id="KW-0812">Transmembrane</keyword>
<protein>
    <submittedName>
        <fullName evidence="12">DEBR0S4_15236g1_1</fullName>
    </submittedName>
</protein>
<evidence type="ECO:0000256" key="7">
    <source>
        <dbReference type="ARBA" id="ARBA00023136"/>
    </source>
</evidence>
<feature type="region of interest" description="Disordered" evidence="8">
    <location>
        <begin position="1"/>
        <end position="23"/>
    </location>
</feature>
<dbReference type="Pfam" id="PF00324">
    <property type="entry name" value="AA_permease"/>
    <property type="match status" value="1"/>
</dbReference>
<dbReference type="STRING" id="5007.A0A3F2Y7B2"/>
<dbReference type="FunFam" id="1.20.1740.10:FF:000001">
    <property type="entry name" value="Amino acid permease"/>
    <property type="match status" value="1"/>
</dbReference>
<evidence type="ECO:0000256" key="3">
    <source>
        <dbReference type="ARBA" id="ARBA00022448"/>
    </source>
</evidence>
<comment type="subcellular location">
    <subcellularLocation>
        <location evidence="1">Membrane</location>
        <topology evidence="1">Multi-pass membrane protein</topology>
    </subcellularLocation>
</comment>
<evidence type="ECO:0000256" key="9">
    <source>
        <dbReference type="SAM" id="Phobius"/>
    </source>
</evidence>
<dbReference type="Proteomes" id="UP000663131">
    <property type="component" value="Chromosome 8"/>
</dbReference>
<comment type="similarity">
    <text evidence="2">Belongs to the amino acid-polyamine-organocation (APC) superfamily. YAT (TC 2.A.3.10) family.</text>
</comment>
<feature type="transmembrane region" description="Helical" evidence="9">
    <location>
        <begin position="402"/>
        <end position="422"/>
    </location>
</feature>
<dbReference type="AlphaFoldDB" id="A0A3F2Y7B2"/>
<dbReference type="EMBL" id="CP063136">
    <property type="protein sequence ID" value="QOU21235.1"/>
    <property type="molecule type" value="Genomic_DNA"/>
</dbReference>
<gene>
    <name evidence="12" type="primary">PUT4</name>
    <name evidence="11" type="ORF">BRETT_000956</name>
    <name evidence="12" type="ORF">DEBR0S4_15236G</name>
</gene>
<dbReference type="OrthoDB" id="3900342at2759"/>
<dbReference type="GO" id="GO:0016020">
    <property type="term" value="C:membrane"/>
    <property type="evidence" value="ECO:0007669"/>
    <property type="project" value="UniProtKB-SubCell"/>
</dbReference>
<feature type="transmembrane region" description="Helical" evidence="9">
    <location>
        <begin position="428"/>
        <end position="452"/>
    </location>
</feature>
<evidence type="ECO:0000256" key="1">
    <source>
        <dbReference type="ARBA" id="ARBA00004141"/>
    </source>
</evidence>
<dbReference type="PANTHER" id="PTHR43341">
    <property type="entry name" value="AMINO ACID PERMEASE"/>
    <property type="match status" value="1"/>
</dbReference>
<evidence type="ECO:0000313" key="11">
    <source>
        <dbReference type="EMBL" id="QOU21235.1"/>
    </source>
</evidence>
<evidence type="ECO:0000256" key="4">
    <source>
        <dbReference type="ARBA" id="ARBA00022692"/>
    </source>
</evidence>
<feature type="transmembrane region" description="Helical" evidence="9">
    <location>
        <begin position="473"/>
        <end position="494"/>
    </location>
</feature>
<keyword evidence="7 9" id="KW-0472">Membrane</keyword>
<evidence type="ECO:0000256" key="8">
    <source>
        <dbReference type="SAM" id="MobiDB-lite"/>
    </source>
</evidence>
<dbReference type="InterPro" id="IPR004841">
    <property type="entry name" value="AA-permease/SLC12A_dom"/>
</dbReference>
<dbReference type="Proteomes" id="UP000478008">
    <property type="component" value="Unassembled WGS sequence"/>
</dbReference>
<dbReference type="Gene3D" id="1.20.1740.10">
    <property type="entry name" value="Amino acid/polyamine transporter I"/>
    <property type="match status" value="1"/>
</dbReference>
<feature type="transmembrane region" description="Helical" evidence="9">
    <location>
        <begin position="142"/>
        <end position="169"/>
    </location>
</feature>
<feature type="domain" description="Amino acid permease/ SLC12A" evidence="10">
    <location>
        <begin position="66"/>
        <end position="532"/>
    </location>
</feature>
<keyword evidence="6 9" id="KW-1133">Transmembrane helix</keyword>
<organism evidence="12 13">
    <name type="scientific">Dekkera bruxellensis</name>
    <name type="common">Brettanomyces custersii</name>
    <dbReference type="NCBI Taxonomy" id="5007"/>
    <lineage>
        <taxon>Eukaryota</taxon>
        <taxon>Fungi</taxon>
        <taxon>Dikarya</taxon>
        <taxon>Ascomycota</taxon>
        <taxon>Saccharomycotina</taxon>
        <taxon>Pichiomycetes</taxon>
        <taxon>Pichiales</taxon>
        <taxon>Pichiaceae</taxon>
        <taxon>Brettanomyces</taxon>
    </lineage>
</organism>
<feature type="transmembrane region" description="Helical" evidence="9">
    <location>
        <begin position="207"/>
        <end position="228"/>
    </location>
</feature>
<evidence type="ECO:0000313" key="12">
    <source>
        <dbReference type="EMBL" id="VUG19296.1"/>
    </source>
</evidence>
<reference evidence="11" key="2">
    <citation type="submission" date="2020-10" db="EMBL/GenBank/DDBJ databases">
        <authorList>
            <person name="Palmer J.M."/>
        </authorList>
    </citation>
    <scope>NUCLEOTIDE SEQUENCE</scope>
    <source>
        <strain evidence="11">UCD 2041</strain>
    </source>
</reference>
<dbReference type="GO" id="GO:0015171">
    <property type="term" value="F:amino acid transmembrane transporter activity"/>
    <property type="evidence" value="ECO:0007669"/>
    <property type="project" value="TreeGrafter"/>
</dbReference>
<sequence>MEKAGESSSESSDPVRQIAQTKSGKNVEIEYNIAEEDERTTSNQSSYCDSMIEQKGGLRRGLSSRHVQLISLGGAIGTGLFVGSGAALATAGPAPLLIGYVILCGFVWSVMNQLAEMVTFLPLPGRSTPFALCARFTGNRSLAFAAGLNLVYAQALLSPAEISAASFIIDYWTDINPAIFISVFWVLIVVLNMCAVKYFGETEFWIAFIKILTIVGLIILGIVIFFGGGPAQHHVLGFHYWKDPGAFAEHLTGGATGRFLSVWTSIIKSAFAFVLSPELITCCAAEAEHPRQNLPKATNRFIYRLIFFYICGALVIGVIVPYNSDRLMLAINQGKSGAAASPFVIGIENSGIQLGSLINACILTSAFSAGNSFLYGASRNLHSMAVRGSVPKVFTRCNRWGVPYLCVSVCGAISLLAFLTVSNSSTVAFTWLSNISTVSGFISWIIISITYLRYRKALKYHNLDDRVTFRPPLQIVGAYACIIFFTIITFTNGYAVFFDFNGSDFVAAYITIPIVFILYVGHAICTKNWRLWAPSEEIDCITGLKEIEEEQESYVPKKPRNFLERIWFWIA</sequence>
<dbReference type="PROSITE" id="PS00218">
    <property type="entry name" value="AMINO_ACID_PERMEASE_1"/>
    <property type="match status" value="1"/>
</dbReference>
<keyword evidence="5" id="KW-0029">Amino-acid transport</keyword>
<evidence type="ECO:0000259" key="10">
    <source>
        <dbReference type="Pfam" id="PF00324"/>
    </source>
</evidence>
<dbReference type="PANTHER" id="PTHR43341:SF36">
    <property type="entry name" value="PROLINE-SPECIFIC PERMEASE"/>
    <property type="match status" value="1"/>
</dbReference>
<feature type="transmembrane region" description="Helical" evidence="9">
    <location>
        <begin position="97"/>
        <end position="121"/>
    </location>
</feature>
<evidence type="ECO:0000256" key="6">
    <source>
        <dbReference type="ARBA" id="ARBA00022989"/>
    </source>
</evidence>
<evidence type="ECO:0000256" key="2">
    <source>
        <dbReference type="ARBA" id="ARBA00006983"/>
    </source>
</evidence>
<dbReference type="InterPro" id="IPR004840">
    <property type="entry name" value="Amino_acid_permease_CS"/>
</dbReference>
<dbReference type="EMBL" id="CABFWN010000004">
    <property type="protein sequence ID" value="VUG19296.1"/>
    <property type="molecule type" value="Genomic_DNA"/>
</dbReference>
<reference evidence="12 13" key="1">
    <citation type="submission" date="2019-07" db="EMBL/GenBank/DDBJ databases">
        <authorList>
            <person name="Friedrich A."/>
            <person name="Schacherer J."/>
        </authorList>
    </citation>
    <scope>NUCLEOTIDE SEQUENCE [LARGE SCALE GENOMIC DNA]</scope>
</reference>
<feature type="transmembrane region" description="Helical" evidence="9">
    <location>
        <begin position="175"/>
        <end position="195"/>
    </location>
</feature>
<name>A0A3F2Y7B2_DEKBR</name>
<feature type="transmembrane region" description="Helical" evidence="9">
    <location>
        <begin position="69"/>
        <end position="91"/>
    </location>
</feature>
<dbReference type="InterPro" id="IPR050524">
    <property type="entry name" value="APC_YAT"/>
</dbReference>
<reference evidence="11" key="3">
    <citation type="journal article" name="BMC Genomics">
        <title>New genome assemblies reveal patterns of domestication and adaptation across Brettanomyces (Dekkera) species.</title>
        <authorList>
            <person name="Roach M.J."/>
            <person name="Borneman A.R."/>
        </authorList>
    </citation>
    <scope>NUCLEOTIDE SEQUENCE</scope>
    <source>
        <strain evidence="11">UCD 2041</strain>
    </source>
</reference>
<keyword evidence="3" id="KW-0813">Transport</keyword>
<dbReference type="PIRSF" id="PIRSF006060">
    <property type="entry name" value="AA_transporter"/>
    <property type="match status" value="1"/>
</dbReference>
<evidence type="ECO:0000313" key="13">
    <source>
        <dbReference type="Proteomes" id="UP000478008"/>
    </source>
</evidence>